<sequence length="69" mass="8378">MGISDHEYVNFSEDHELNYHLRDVNKQQSEVNRNMLRVMGSELKEQLKIYFVTHAQFRVYINTQLHRLN</sequence>
<dbReference type="EMBL" id="QYYG01000010">
    <property type="protein sequence ID" value="RJF53286.1"/>
    <property type="molecule type" value="Genomic_DNA"/>
</dbReference>
<dbReference type="AlphaFoldDB" id="A0AA93BVP0"/>
<accession>A0AA93BVP0</accession>
<protein>
    <submittedName>
        <fullName evidence="1">Uncharacterized protein</fullName>
    </submittedName>
</protein>
<evidence type="ECO:0000313" key="1">
    <source>
        <dbReference type="EMBL" id="RJF53286.1"/>
    </source>
</evidence>
<proteinExistence type="predicted"/>
<organism evidence="1 2">
    <name type="scientific">Serratia inhibens</name>
    <dbReference type="NCBI Taxonomy" id="2338073"/>
    <lineage>
        <taxon>Bacteria</taxon>
        <taxon>Pseudomonadati</taxon>
        <taxon>Pseudomonadota</taxon>
        <taxon>Gammaproteobacteria</taxon>
        <taxon>Enterobacterales</taxon>
        <taxon>Yersiniaceae</taxon>
        <taxon>Serratia</taxon>
    </lineage>
</organism>
<gene>
    <name evidence="1" type="ORF">D4100_22660</name>
</gene>
<reference evidence="1 2" key="1">
    <citation type="submission" date="2018-09" db="EMBL/GenBank/DDBJ databases">
        <title>Draft genome of a novel serratia sp. strain with antifungal activity.</title>
        <authorList>
            <person name="Dichmann S.I."/>
            <person name="Park B.P."/>
            <person name="Pathiraja D."/>
            <person name="Choi I.-G."/>
            <person name="Stougaard P."/>
            <person name="Hennessy R.C."/>
        </authorList>
    </citation>
    <scope>NUCLEOTIDE SEQUENCE [LARGE SCALE GENOMIC DNA]</scope>
    <source>
        <strain evidence="1 2">S40</strain>
    </source>
</reference>
<dbReference type="Proteomes" id="UP000284338">
    <property type="component" value="Unassembled WGS sequence"/>
</dbReference>
<dbReference type="RefSeq" id="WP_119805291.1">
    <property type="nucleotide sequence ID" value="NZ_QYYG01000010.1"/>
</dbReference>
<evidence type="ECO:0000313" key="2">
    <source>
        <dbReference type="Proteomes" id="UP000284338"/>
    </source>
</evidence>
<keyword evidence="2" id="KW-1185">Reference proteome</keyword>
<name>A0AA93BVP0_9GAMM</name>
<comment type="caution">
    <text evidence="1">The sequence shown here is derived from an EMBL/GenBank/DDBJ whole genome shotgun (WGS) entry which is preliminary data.</text>
</comment>